<dbReference type="AlphaFoldDB" id="A0A3P1VCF0"/>
<dbReference type="InterPro" id="IPR002052">
    <property type="entry name" value="DNA_methylase_N6_adenine_CS"/>
</dbReference>
<dbReference type="GO" id="GO:0032259">
    <property type="term" value="P:methylation"/>
    <property type="evidence" value="ECO:0007669"/>
    <property type="project" value="UniProtKB-KW"/>
</dbReference>
<evidence type="ECO:0000256" key="1">
    <source>
        <dbReference type="ARBA" id="ARBA00006594"/>
    </source>
</evidence>
<dbReference type="PANTHER" id="PTHR30481:SF3">
    <property type="entry name" value="DNA ADENINE METHYLASE"/>
    <property type="match status" value="1"/>
</dbReference>
<dbReference type="GO" id="GO:0009307">
    <property type="term" value="P:DNA restriction-modification system"/>
    <property type="evidence" value="ECO:0007669"/>
    <property type="project" value="InterPro"/>
</dbReference>
<dbReference type="GO" id="GO:0006298">
    <property type="term" value="P:mismatch repair"/>
    <property type="evidence" value="ECO:0007669"/>
    <property type="project" value="TreeGrafter"/>
</dbReference>
<name>A0A3P1VCF0_9STRE</name>
<evidence type="ECO:0000256" key="7">
    <source>
        <dbReference type="PIRSR" id="PIRSR000398-1"/>
    </source>
</evidence>
<keyword evidence="3 8" id="KW-0489">Methyltransferase</keyword>
<evidence type="ECO:0000256" key="8">
    <source>
        <dbReference type="RuleBase" id="RU361257"/>
    </source>
</evidence>
<dbReference type="Pfam" id="PF02086">
    <property type="entry name" value="MethyltransfD12"/>
    <property type="match status" value="1"/>
</dbReference>
<feature type="binding site" evidence="7">
    <location>
        <position position="52"/>
    </location>
    <ligand>
        <name>S-adenosyl-L-methionine</name>
        <dbReference type="ChEBI" id="CHEBI:59789"/>
    </ligand>
</feature>
<gene>
    <name evidence="9" type="ORF">EII38_03615</name>
</gene>
<feature type="binding site" evidence="7">
    <location>
        <position position="7"/>
    </location>
    <ligand>
        <name>S-adenosyl-L-methionine</name>
        <dbReference type="ChEBI" id="CHEBI:59789"/>
    </ligand>
</feature>
<dbReference type="InterPro" id="IPR012327">
    <property type="entry name" value="MeTrfase_D12"/>
</dbReference>
<dbReference type="SUPFAM" id="SSF53335">
    <property type="entry name" value="S-adenosyl-L-methionine-dependent methyltransferases"/>
    <property type="match status" value="1"/>
</dbReference>
<accession>A0A3P1VCF0</accession>
<proteinExistence type="inferred from homology"/>
<sequence length="273" mass="31800">MKPFTKWTGGKRKLLPQLLALMPEHYNTYYEPFVGGGALFFEISPENAVINDYNSELINAYQQIQENPVALLDLLREHETYNSKDYYLDIRAADRDERFVNMTNVERAARLLYMLRVNFNGLYRVNSRNQFNVPYGRYRNPKIVDVDLIHEISEYLNENNIQILNEDFQQAVEGAGEGDFVYFDPPYIPLNETSSFTSYTHEGFSYEEQVRLRDTFVDLTNRGVQVMLSNSSSPLAVELYQNFNIHYVRTMRTNGATKDSRGIITEIIVTNYD</sequence>
<evidence type="ECO:0000313" key="9">
    <source>
        <dbReference type="EMBL" id="RRD31849.1"/>
    </source>
</evidence>
<keyword evidence="4 8" id="KW-0808">Transferase</keyword>
<comment type="caution">
    <text evidence="9">The sequence shown here is derived from an EMBL/GenBank/DDBJ whole genome shotgun (WGS) entry which is preliminary data.</text>
</comment>
<evidence type="ECO:0000256" key="5">
    <source>
        <dbReference type="ARBA" id="ARBA00022691"/>
    </source>
</evidence>
<evidence type="ECO:0000256" key="2">
    <source>
        <dbReference type="ARBA" id="ARBA00011900"/>
    </source>
</evidence>
<dbReference type="GO" id="GO:1904047">
    <property type="term" value="F:S-adenosyl-L-methionine binding"/>
    <property type="evidence" value="ECO:0007669"/>
    <property type="project" value="TreeGrafter"/>
</dbReference>
<dbReference type="Gene3D" id="3.40.50.150">
    <property type="entry name" value="Vaccinia Virus protein VP39"/>
    <property type="match status" value="1"/>
</dbReference>
<dbReference type="NCBIfam" id="TIGR00571">
    <property type="entry name" value="dam"/>
    <property type="match status" value="1"/>
</dbReference>
<dbReference type="PROSITE" id="PS00092">
    <property type="entry name" value="N6_MTASE"/>
    <property type="match status" value="1"/>
</dbReference>
<dbReference type="RefSeq" id="WP_124776120.1">
    <property type="nucleotide sequence ID" value="NZ_RQZA01000002.1"/>
</dbReference>
<keyword evidence="5 8" id="KW-0949">S-adenosyl-L-methionine</keyword>
<evidence type="ECO:0000256" key="3">
    <source>
        <dbReference type="ARBA" id="ARBA00022603"/>
    </source>
</evidence>
<keyword evidence="10" id="KW-1185">Reference proteome</keyword>
<dbReference type="InterPro" id="IPR023095">
    <property type="entry name" value="Ade_MeTrfase_dom_2"/>
</dbReference>
<reference evidence="9 10" key="1">
    <citation type="submission" date="2018-11" db="EMBL/GenBank/DDBJ databases">
        <title>Genomes From Bacteria Associated with the Canine Oral Cavity: a Test Case for Automated Genome-Based Taxonomic Assignment.</title>
        <authorList>
            <person name="Coil D.A."/>
            <person name="Jospin G."/>
            <person name="Darling A.E."/>
            <person name="Wallis C."/>
            <person name="Davis I.J."/>
            <person name="Harris S."/>
            <person name="Eisen J.A."/>
            <person name="Holcombe L.J."/>
            <person name="O'Flynn C."/>
        </authorList>
    </citation>
    <scope>NUCLEOTIDE SEQUENCE [LARGE SCALE GENOMIC DNA]</scope>
    <source>
        <strain evidence="9 10">OH4621_COT-116</strain>
    </source>
</reference>
<evidence type="ECO:0000256" key="4">
    <source>
        <dbReference type="ARBA" id="ARBA00022679"/>
    </source>
</evidence>
<feature type="binding site" evidence="7">
    <location>
        <position position="11"/>
    </location>
    <ligand>
        <name>S-adenosyl-L-methionine</name>
        <dbReference type="ChEBI" id="CHEBI:59789"/>
    </ligand>
</feature>
<dbReference type="EC" id="2.1.1.72" evidence="2 8"/>
<dbReference type="EMBL" id="RQZA01000002">
    <property type="protein sequence ID" value="RRD31849.1"/>
    <property type="molecule type" value="Genomic_DNA"/>
</dbReference>
<comment type="catalytic activity">
    <reaction evidence="6 8">
        <text>a 2'-deoxyadenosine in DNA + S-adenosyl-L-methionine = an N(6)-methyl-2'-deoxyadenosine in DNA + S-adenosyl-L-homocysteine + H(+)</text>
        <dbReference type="Rhea" id="RHEA:15197"/>
        <dbReference type="Rhea" id="RHEA-COMP:12418"/>
        <dbReference type="Rhea" id="RHEA-COMP:12419"/>
        <dbReference type="ChEBI" id="CHEBI:15378"/>
        <dbReference type="ChEBI" id="CHEBI:57856"/>
        <dbReference type="ChEBI" id="CHEBI:59789"/>
        <dbReference type="ChEBI" id="CHEBI:90615"/>
        <dbReference type="ChEBI" id="CHEBI:90616"/>
        <dbReference type="EC" id="2.1.1.72"/>
    </reaction>
</comment>
<feature type="binding site" evidence="7">
    <location>
        <position position="184"/>
    </location>
    <ligand>
        <name>S-adenosyl-L-methionine</name>
        <dbReference type="ChEBI" id="CHEBI:59789"/>
    </ligand>
</feature>
<comment type="similarity">
    <text evidence="1 8">Belongs to the N(4)/N(6)-methyltransferase family.</text>
</comment>
<dbReference type="PANTHER" id="PTHR30481">
    <property type="entry name" value="DNA ADENINE METHYLASE"/>
    <property type="match status" value="1"/>
</dbReference>
<dbReference type="PRINTS" id="PR00505">
    <property type="entry name" value="D12N6MTFRASE"/>
</dbReference>
<evidence type="ECO:0000256" key="6">
    <source>
        <dbReference type="ARBA" id="ARBA00047942"/>
    </source>
</evidence>
<dbReference type="InterPro" id="IPR012263">
    <property type="entry name" value="M_m6A_EcoRV"/>
</dbReference>
<evidence type="ECO:0000313" key="10">
    <source>
        <dbReference type="Proteomes" id="UP000281771"/>
    </source>
</evidence>
<dbReference type="GO" id="GO:0009007">
    <property type="term" value="F:site-specific DNA-methyltransferase (adenine-specific) activity"/>
    <property type="evidence" value="ECO:0007669"/>
    <property type="project" value="UniProtKB-UniRule"/>
</dbReference>
<organism evidence="9 10">
    <name type="scientific">Streptococcus minor</name>
    <dbReference type="NCBI Taxonomy" id="229549"/>
    <lineage>
        <taxon>Bacteria</taxon>
        <taxon>Bacillati</taxon>
        <taxon>Bacillota</taxon>
        <taxon>Bacilli</taxon>
        <taxon>Lactobacillales</taxon>
        <taxon>Streptococcaceae</taxon>
        <taxon>Streptococcus</taxon>
    </lineage>
</organism>
<dbReference type="Proteomes" id="UP000281771">
    <property type="component" value="Unassembled WGS sequence"/>
</dbReference>
<protein>
    <recommendedName>
        <fullName evidence="2 8">Site-specific DNA-methyltransferase (adenine-specific)</fullName>
        <ecNumber evidence="2 8">2.1.1.72</ecNumber>
    </recommendedName>
</protein>
<dbReference type="Gene3D" id="1.10.1020.10">
    <property type="entry name" value="Adenine-specific Methyltransferase, Domain 2"/>
    <property type="match status" value="1"/>
</dbReference>
<dbReference type="InterPro" id="IPR029063">
    <property type="entry name" value="SAM-dependent_MTases_sf"/>
</dbReference>
<dbReference type="GO" id="GO:0043565">
    <property type="term" value="F:sequence-specific DNA binding"/>
    <property type="evidence" value="ECO:0007669"/>
    <property type="project" value="TreeGrafter"/>
</dbReference>
<dbReference type="PIRSF" id="PIRSF000398">
    <property type="entry name" value="M_m6A_EcoRV"/>
    <property type="match status" value="1"/>
</dbReference>